<sequence length="271" mass="27191">MGGIGVLAVATLGGCNVGAARNEFRDERTVEGAIGTVAIAGGAGSVTVSGSSDGSIRVKRHIFYRDNRPGATDSVKGDTLTLNTDCGRVCWVDYEVTAPRGIRVTGHNGSGDVALSDVASVSLDIGSGEVRIRRVAGDVAVSAGSGDLDLSDVAGSVAGRTGSGNVRVAGAAGATTLDTGSGDIDARDLRGPRTTAHTGSGNATLALTSAQDVNAETGSGDVRITVPGGQSYQVAATTDSGDSHVRVPTDPAAKNRIKLRTDSGNVTVEQR</sequence>
<keyword evidence="3" id="KW-1185">Reference proteome</keyword>
<organism evidence="2 3">
    <name type="scientific">Planosporangium flavigriseum</name>
    <dbReference type="NCBI Taxonomy" id="373681"/>
    <lineage>
        <taxon>Bacteria</taxon>
        <taxon>Bacillati</taxon>
        <taxon>Actinomycetota</taxon>
        <taxon>Actinomycetes</taxon>
        <taxon>Micromonosporales</taxon>
        <taxon>Micromonosporaceae</taxon>
        <taxon>Planosporangium</taxon>
    </lineage>
</organism>
<dbReference type="Gene3D" id="2.160.20.120">
    <property type="match status" value="1"/>
</dbReference>
<reference evidence="2" key="1">
    <citation type="submission" date="2021-01" db="EMBL/GenBank/DDBJ databases">
        <title>Whole genome shotgun sequence of Planosporangium flavigriseum NBRC 105377.</title>
        <authorList>
            <person name="Komaki H."/>
            <person name="Tamura T."/>
        </authorList>
    </citation>
    <scope>NUCLEOTIDE SEQUENCE</scope>
    <source>
        <strain evidence="2">NBRC 105377</strain>
    </source>
</reference>
<dbReference type="EMBL" id="BONU01000002">
    <property type="protein sequence ID" value="GIG71951.1"/>
    <property type="molecule type" value="Genomic_DNA"/>
</dbReference>
<protein>
    <recommendedName>
        <fullName evidence="1">DUF4097 domain-containing protein</fullName>
    </recommendedName>
</protein>
<dbReference type="AlphaFoldDB" id="A0A8J3PLJ9"/>
<proteinExistence type="predicted"/>
<dbReference type="Proteomes" id="UP000653674">
    <property type="component" value="Unassembled WGS sequence"/>
</dbReference>
<comment type="caution">
    <text evidence="2">The sequence shown here is derived from an EMBL/GenBank/DDBJ whole genome shotgun (WGS) entry which is preliminary data.</text>
</comment>
<evidence type="ECO:0000313" key="3">
    <source>
        <dbReference type="Proteomes" id="UP000653674"/>
    </source>
</evidence>
<accession>A0A8J3PLJ9</accession>
<feature type="domain" description="DUF4097" evidence="1">
    <location>
        <begin position="118"/>
        <end position="269"/>
    </location>
</feature>
<name>A0A8J3PLJ9_9ACTN</name>
<evidence type="ECO:0000313" key="2">
    <source>
        <dbReference type="EMBL" id="GIG71951.1"/>
    </source>
</evidence>
<gene>
    <name evidence="2" type="ORF">Pfl04_03550</name>
</gene>
<dbReference type="InterPro" id="IPR025164">
    <property type="entry name" value="Toastrack_DUF4097"/>
</dbReference>
<evidence type="ECO:0000259" key="1">
    <source>
        <dbReference type="Pfam" id="PF13349"/>
    </source>
</evidence>
<dbReference type="Pfam" id="PF13349">
    <property type="entry name" value="DUF4097"/>
    <property type="match status" value="1"/>
</dbReference>